<organism evidence="2 3">
    <name type="scientific">Nakamurella aerolata</name>
    <dbReference type="NCBI Taxonomy" id="1656892"/>
    <lineage>
        <taxon>Bacteria</taxon>
        <taxon>Bacillati</taxon>
        <taxon>Actinomycetota</taxon>
        <taxon>Actinomycetes</taxon>
        <taxon>Nakamurellales</taxon>
        <taxon>Nakamurellaceae</taxon>
        <taxon>Nakamurella</taxon>
    </lineage>
</organism>
<proteinExistence type="predicted"/>
<evidence type="ECO:0000313" key="3">
    <source>
        <dbReference type="Proteomes" id="UP000562984"/>
    </source>
</evidence>
<dbReference type="AlphaFoldDB" id="A0A849AA69"/>
<evidence type="ECO:0000256" key="1">
    <source>
        <dbReference type="SAM" id="MobiDB-lite"/>
    </source>
</evidence>
<gene>
    <name evidence="2" type="ORF">HKD39_17360</name>
</gene>
<name>A0A849AA69_9ACTN</name>
<feature type="region of interest" description="Disordered" evidence="1">
    <location>
        <begin position="1"/>
        <end position="27"/>
    </location>
</feature>
<keyword evidence="3" id="KW-1185">Reference proteome</keyword>
<evidence type="ECO:0000313" key="2">
    <source>
        <dbReference type="EMBL" id="NNG37435.1"/>
    </source>
</evidence>
<accession>A0A849AA69</accession>
<protein>
    <submittedName>
        <fullName evidence="2">Uncharacterized protein</fullName>
    </submittedName>
</protein>
<dbReference type="EMBL" id="JABEND010000013">
    <property type="protein sequence ID" value="NNG37435.1"/>
    <property type="molecule type" value="Genomic_DNA"/>
</dbReference>
<dbReference type="Proteomes" id="UP000562984">
    <property type="component" value="Unassembled WGS sequence"/>
</dbReference>
<dbReference type="RefSeq" id="WP_171201129.1">
    <property type="nucleotide sequence ID" value="NZ_JABEND010000013.1"/>
</dbReference>
<reference evidence="2 3" key="1">
    <citation type="submission" date="2020-05" db="EMBL/GenBank/DDBJ databases">
        <title>Nakamurella sp. DB0629 isolated from air conditioner.</title>
        <authorList>
            <person name="Kim D.H."/>
            <person name="Kim D.-U."/>
        </authorList>
    </citation>
    <scope>NUCLEOTIDE SEQUENCE [LARGE SCALE GENOMIC DNA]</scope>
    <source>
        <strain evidence="2 3">DB0629</strain>
    </source>
</reference>
<comment type="caution">
    <text evidence="2">The sequence shown here is derived from an EMBL/GenBank/DDBJ whole genome shotgun (WGS) entry which is preliminary data.</text>
</comment>
<sequence length="334" mass="36037">MDSADLNSAGRAATATASPHGPAGHRPAVTRIAASPASHQRRTLEFFTHTFTVVGDELPDLGFHFGPHLARTRRADFQVEITGPALPGQRGSSRALEREVRVRRADGVSMLRRPLVSLHQFPPALPPFAALGDRYAIRPATVVHRGPTTLALTGTDPSECAELALALCRLGWRLVSSQLLVIDRRIRRTLALHTPLRLRGAAAADIAASTPDDAVQTCQSALTGPTLLVRPEAVGAIVPLHAELPLPLEVRICRGRADLPRLRGRCEQPSAFWPPEAAEVGRALNRVYLEIPRPAAADEVALEMHRQLSRPNAAERLCHDERATVPAPRAGSIA</sequence>